<dbReference type="KEGG" id="aac:Aaci_0529"/>
<dbReference type="HOGENOM" id="CLU_743223_0_0_9"/>
<evidence type="ECO:0000259" key="2">
    <source>
        <dbReference type="Pfam" id="PF18431"/>
    </source>
</evidence>
<proteinExistence type="predicted"/>
<dbReference type="eggNOG" id="ENOG50336Y0">
    <property type="taxonomic scope" value="Bacteria"/>
</dbReference>
<dbReference type="EMBL" id="CP001727">
    <property type="protein sequence ID" value="ACV57581.1"/>
    <property type="molecule type" value="Genomic_DNA"/>
</dbReference>
<name>C8WSS5_ALIAD</name>
<dbReference type="AlphaFoldDB" id="C8WSS5"/>
<dbReference type="InterPro" id="IPR041436">
    <property type="entry name" value="RNAse_A_bac"/>
</dbReference>
<organism evidence="3 4">
    <name type="scientific">Alicyclobacillus acidocaldarius subsp. acidocaldarius (strain ATCC 27009 / DSM 446 / BCRC 14685 / JCM 5260 / KCTC 1825 / NBRC 15652 / NCIMB 11725 / NRRL B-14509 / 104-IA)</name>
    <name type="common">Bacillus acidocaldarius</name>
    <dbReference type="NCBI Taxonomy" id="521098"/>
    <lineage>
        <taxon>Bacteria</taxon>
        <taxon>Bacillati</taxon>
        <taxon>Bacillota</taxon>
        <taxon>Bacilli</taxon>
        <taxon>Bacillales</taxon>
        <taxon>Alicyclobacillaceae</taxon>
        <taxon>Alicyclobacillus</taxon>
    </lineage>
</organism>
<gene>
    <name evidence="3" type="ordered locus">Aaci_0529</name>
</gene>
<protein>
    <recommendedName>
        <fullName evidence="2">Bacterial CdiA-CT RNAse A domain-containing protein</fullName>
    </recommendedName>
</protein>
<keyword evidence="4" id="KW-1185">Reference proteome</keyword>
<dbReference type="Pfam" id="PF18431">
    <property type="entry name" value="RNAse_A_bac"/>
    <property type="match status" value="1"/>
</dbReference>
<feature type="region of interest" description="Disordered" evidence="1">
    <location>
        <begin position="112"/>
        <end position="141"/>
    </location>
</feature>
<feature type="region of interest" description="Disordered" evidence="1">
    <location>
        <begin position="1"/>
        <end position="48"/>
    </location>
</feature>
<feature type="domain" description="Bacterial CdiA-CT RNAse A" evidence="2">
    <location>
        <begin position="261"/>
        <end position="370"/>
    </location>
</feature>
<feature type="compositionally biased region" description="Basic and acidic residues" evidence="1">
    <location>
        <begin position="112"/>
        <end position="133"/>
    </location>
</feature>
<sequence length="372" mass="40494">MRPYAVAEDRYSSSHTAYHESASRAAEANRVTTRSPERDTKTSTEPSVSLAAAHITISDEAYRLYRENLAASVQSSPIVKSAQIAHPISSREYSSVNQSALHNSYASIKSEATKEDREMLRHVDTSGNEERTTSSHPTPVSVAENVGIGVFDGVKQTLGSLFHTVEHPVQTIKALGDAVSHPIETYKAMKQMAIGDIQQFKEADANQKARDIGEMVSDVGLAIVGTKGLSTVVNVISKGTEVGEIIGGVDSDLVANEVRGGHTISEHVGKTDEELLARSRSTGRPSSSYTDLKTAQRAVNENMRVHRSQIEEFMANAQKDQRLIITHDHEKVIGRGVQKNSSSVESMTRSKVVIVKHSQDGDAFILTSYPIK</sequence>
<reference evidence="4" key="1">
    <citation type="submission" date="2009-09" db="EMBL/GenBank/DDBJ databases">
        <title>The complete chromosome of Alicyclobacillus acidocaldarius subsp. acidocaldarius DSM 446.</title>
        <authorList>
            <consortium name="US DOE Joint Genome Institute (JGI-PGF)"/>
            <person name="Lucas S."/>
            <person name="Copeland A."/>
            <person name="Lapidus A."/>
            <person name="Glavina del Rio T."/>
            <person name="Dalin E."/>
            <person name="Tice H."/>
            <person name="Bruce D."/>
            <person name="Goodwin L."/>
            <person name="Pitluck S."/>
            <person name="Kyrpides N."/>
            <person name="Mavromatis K."/>
            <person name="Ivanova N."/>
            <person name="Ovchinnikova G."/>
            <person name="Chertkov O."/>
            <person name="Sims D."/>
            <person name="Brettin T."/>
            <person name="Detter J.C."/>
            <person name="Han C."/>
            <person name="Larimer F."/>
            <person name="Land M."/>
            <person name="Hauser L."/>
            <person name="Markowitz V."/>
            <person name="Cheng J.-F."/>
            <person name="Hugenholtz P."/>
            <person name="Woyke T."/>
            <person name="Wu D."/>
            <person name="Pukall R."/>
            <person name="Klenk H.-P."/>
            <person name="Eisen J.A."/>
        </authorList>
    </citation>
    <scope>NUCLEOTIDE SEQUENCE [LARGE SCALE GENOMIC DNA]</scope>
    <source>
        <strain evidence="4">ATCC 27009 / DSM 446 / BCRC 14685 / JCM 5260 / KCTC 1825 / NBRC 15652 / NCIMB 11725 / NRRL B-14509 / 104-IA</strain>
    </source>
</reference>
<feature type="compositionally biased region" description="Basic and acidic residues" evidence="1">
    <location>
        <begin position="7"/>
        <end position="22"/>
    </location>
</feature>
<evidence type="ECO:0000313" key="3">
    <source>
        <dbReference type="EMBL" id="ACV57581.1"/>
    </source>
</evidence>
<evidence type="ECO:0000256" key="1">
    <source>
        <dbReference type="SAM" id="MobiDB-lite"/>
    </source>
</evidence>
<dbReference type="STRING" id="521098.Aaci_0529"/>
<dbReference type="Proteomes" id="UP000001917">
    <property type="component" value="Chromosome"/>
</dbReference>
<evidence type="ECO:0000313" key="4">
    <source>
        <dbReference type="Proteomes" id="UP000001917"/>
    </source>
</evidence>
<accession>C8WSS5</accession>
<dbReference type="CDD" id="cd20684">
    <property type="entry name" value="CdiA-CT_Yk_RNaseA-like"/>
    <property type="match status" value="1"/>
</dbReference>
<reference evidence="3 4" key="2">
    <citation type="journal article" date="2010" name="Stand. Genomic Sci.">
        <title>Complete genome sequence of Alicyclobacillus acidocaldarius type strain (104-IA).</title>
        <authorList>
            <person name="Mavromatis K."/>
            <person name="Sikorski J."/>
            <person name="Lapidus A."/>
            <person name="Glavina Del Rio T."/>
            <person name="Copeland A."/>
            <person name="Tice H."/>
            <person name="Cheng J.F."/>
            <person name="Lucas S."/>
            <person name="Chen F."/>
            <person name="Nolan M."/>
            <person name="Bruce D."/>
            <person name="Goodwin L."/>
            <person name="Pitluck S."/>
            <person name="Ivanova N."/>
            <person name="Ovchinnikova G."/>
            <person name="Pati A."/>
            <person name="Chen A."/>
            <person name="Palaniappan K."/>
            <person name="Land M."/>
            <person name="Hauser L."/>
            <person name="Chang Y.J."/>
            <person name="Jeffries C.D."/>
            <person name="Chain P."/>
            <person name="Meincke L."/>
            <person name="Sims D."/>
            <person name="Chertkov O."/>
            <person name="Han C."/>
            <person name="Brettin T."/>
            <person name="Detter J.C."/>
            <person name="Wahrenburg C."/>
            <person name="Rohde M."/>
            <person name="Pukall R."/>
            <person name="Goker M."/>
            <person name="Bristow J."/>
            <person name="Eisen J.A."/>
            <person name="Markowitz V."/>
            <person name="Hugenholtz P."/>
            <person name="Klenk H.P."/>
            <person name="Kyrpides N.C."/>
        </authorList>
    </citation>
    <scope>NUCLEOTIDE SEQUENCE [LARGE SCALE GENOMIC DNA]</scope>
    <source>
        <strain evidence="4">ATCC 27009 / DSM 446 / BCRC 14685 / JCM 5260 / KCTC 1825 / NBRC 15652 / NCIMB 11725 / NRRL B-14509 / 104-IA</strain>
    </source>
</reference>